<sequence length="606" mass="67744">MTHDSTNPPTEPHPATPEGPSQERSRFGVFLKWMLIVFLVMQLGMRLFWDPAVGVAVVNLITYSQIALSGLLIILWWFCFSPLSRKVTLPIGLPLLIGLIIWLVSIRSPDFDGDMVLSFKYRWEKSPQEILQEYQQTSEVASTEKIEQVAQFSPEDVPAYRGIHRDGVVIGPELRTDWESNPPTELWRHPIGGGYSSFSIVDPIVITMEQRGKHEAVVSYDIETGNEFWEHRYPAYFNALGGPGPRSTPTIHQNAVYSFGCYGDLYCLDLKTGKPKWHVNVLQQFQLPTTTWGMTSSPLIHNDHVIVNIGGLKNPTKSALEQQGNGLVAYKLDTGDFSWKSEGLPDPNLELKEFKTGVDAVEGIHGVTIPGYSSPMLAEISGQEVILNFDGAGFRGNDPNTGKELWSRPFVAGDYINVVQPLVLDENRVMFSAGYAAGSVLLELKYSDNSWTQNEIWASTQLRSKFSNPVYYNGYIYGLDEGIMVCLDPKTGKRKWKGGRTELRGRYGHGQMLLWDDHIVLLTEKGDLVLIEPDPERLIEASVLKVLSEDAKTWNPLAIAYGKALVRNATEIACYDLRANPNEPSQTSENEVARTENSEAGSQSEE</sequence>
<organism evidence="4 5">
    <name type="scientific">Thalassoglobus polymorphus</name>
    <dbReference type="NCBI Taxonomy" id="2527994"/>
    <lineage>
        <taxon>Bacteria</taxon>
        <taxon>Pseudomonadati</taxon>
        <taxon>Planctomycetota</taxon>
        <taxon>Planctomycetia</taxon>
        <taxon>Planctomycetales</taxon>
        <taxon>Planctomycetaceae</taxon>
        <taxon>Thalassoglobus</taxon>
    </lineage>
</organism>
<dbReference type="KEGG" id="tpol:Mal48_38190"/>
<feature type="transmembrane region" description="Helical" evidence="2">
    <location>
        <begin position="61"/>
        <end position="80"/>
    </location>
</feature>
<keyword evidence="2" id="KW-0812">Transmembrane</keyword>
<feature type="transmembrane region" description="Helical" evidence="2">
    <location>
        <begin position="30"/>
        <end position="49"/>
    </location>
</feature>
<evidence type="ECO:0000256" key="1">
    <source>
        <dbReference type="SAM" id="MobiDB-lite"/>
    </source>
</evidence>
<dbReference type="AlphaFoldDB" id="A0A517QSJ1"/>
<dbReference type="PANTHER" id="PTHR34512:SF30">
    <property type="entry name" value="OUTER MEMBRANE PROTEIN ASSEMBLY FACTOR BAMB"/>
    <property type="match status" value="1"/>
</dbReference>
<dbReference type="Pfam" id="PF13360">
    <property type="entry name" value="PQQ_2"/>
    <property type="match status" value="1"/>
</dbReference>
<dbReference type="InterPro" id="IPR002372">
    <property type="entry name" value="PQQ_rpt_dom"/>
</dbReference>
<feature type="region of interest" description="Disordered" evidence="1">
    <location>
        <begin position="579"/>
        <end position="606"/>
    </location>
</feature>
<protein>
    <submittedName>
        <fullName evidence="4">Outer membrane biogenesis protein BamB</fullName>
    </submittedName>
</protein>
<dbReference type="RefSeq" id="WP_145202675.1">
    <property type="nucleotide sequence ID" value="NZ_CP036267.1"/>
</dbReference>
<keyword evidence="5" id="KW-1185">Reference proteome</keyword>
<dbReference type="InterPro" id="IPR011047">
    <property type="entry name" value="Quinoprotein_ADH-like_sf"/>
</dbReference>
<dbReference type="Proteomes" id="UP000315724">
    <property type="component" value="Chromosome"/>
</dbReference>
<dbReference type="EMBL" id="CP036267">
    <property type="protein sequence ID" value="QDT34557.1"/>
    <property type="molecule type" value="Genomic_DNA"/>
</dbReference>
<dbReference type="OrthoDB" id="7051554at2"/>
<evidence type="ECO:0000259" key="3">
    <source>
        <dbReference type="Pfam" id="PF13360"/>
    </source>
</evidence>
<keyword evidence="2" id="KW-0472">Membrane</keyword>
<proteinExistence type="predicted"/>
<gene>
    <name evidence="4" type="ORF">Mal48_38190</name>
</gene>
<keyword evidence="2" id="KW-1133">Transmembrane helix</keyword>
<dbReference type="InterPro" id="IPR015943">
    <property type="entry name" value="WD40/YVTN_repeat-like_dom_sf"/>
</dbReference>
<evidence type="ECO:0000313" key="4">
    <source>
        <dbReference type="EMBL" id="QDT34557.1"/>
    </source>
</evidence>
<evidence type="ECO:0000313" key="5">
    <source>
        <dbReference type="Proteomes" id="UP000315724"/>
    </source>
</evidence>
<feature type="transmembrane region" description="Helical" evidence="2">
    <location>
        <begin position="87"/>
        <end position="105"/>
    </location>
</feature>
<evidence type="ECO:0000256" key="2">
    <source>
        <dbReference type="SAM" id="Phobius"/>
    </source>
</evidence>
<name>A0A517QSJ1_9PLAN</name>
<reference evidence="4 5" key="1">
    <citation type="submission" date="2019-02" db="EMBL/GenBank/DDBJ databases">
        <title>Deep-cultivation of Planctomycetes and their phenomic and genomic characterization uncovers novel biology.</title>
        <authorList>
            <person name="Wiegand S."/>
            <person name="Jogler M."/>
            <person name="Boedeker C."/>
            <person name="Pinto D."/>
            <person name="Vollmers J."/>
            <person name="Rivas-Marin E."/>
            <person name="Kohn T."/>
            <person name="Peeters S.H."/>
            <person name="Heuer A."/>
            <person name="Rast P."/>
            <person name="Oberbeckmann S."/>
            <person name="Bunk B."/>
            <person name="Jeske O."/>
            <person name="Meyerdierks A."/>
            <person name="Storesund J.E."/>
            <person name="Kallscheuer N."/>
            <person name="Luecker S."/>
            <person name="Lage O.M."/>
            <person name="Pohl T."/>
            <person name="Merkel B.J."/>
            <person name="Hornburger P."/>
            <person name="Mueller R.-W."/>
            <person name="Bruemmer F."/>
            <person name="Labrenz M."/>
            <person name="Spormann A.M."/>
            <person name="Op den Camp H."/>
            <person name="Overmann J."/>
            <person name="Amann R."/>
            <person name="Jetten M.S.M."/>
            <person name="Mascher T."/>
            <person name="Medema M.H."/>
            <person name="Devos D.P."/>
            <person name="Kaster A.-K."/>
            <person name="Ovreas L."/>
            <person name="Rohde M."/>
            <person name="Galperin M.Y."/>
            <person name="Jogler C."/>
        </authorList>
    </citation>
    <scope>NUCLEOTIDE SEQUENCE [LARGE SCALE GENOMIC DNA]</scope>
    <source>
        <strain evidence="4 5">Mal48</strain>
    </source>
</reference>
<dbReference type="SUPFAM" id="SSF50998">
    <property type="entry name" value="Quinoprotein alcohol dehydrogenase-like"/>
    <property type="match status" value="1"/>
</dbReference>
<dbReference type="PANTHER" id="PTHR34512">
    <property type="entry name" value="CELL SURFACE PROTEIN"/>
    <property type="match status" value="1"/>
</dbReference>
<feature type="domain" description="Pyrrolo-quinoline quinone repeat" evidence="3">
    <location>
        <begin position="215"/>
        <end position="497"/>
    </location>
</feature>
<feature type="region of interest" description="Disordered" evidence="1">
    <location>
        <begin position="1"/>
        <end position="23"/>
    </location>
</feature>
<dbReference type="Gene3D" id="2.130.10.10">
    <property type="entry name" value="YVTN repeat-like/Quinoprotein amine dehydrogenase"/>
    <property type="match status" value="1"/>
</dbReference>
<accession>A0A517QSJ1</accession>